<protein>
    <recommendedName>
        <fullName evidence="1">Heterokaryon incompatibility domain-containing protein</fullName>
    </recommendedName>
</protein>
<keyword evidence="3" id="KW-1185">Reference proteome</keyword>
<dbReference type="InterPro" id="IPR052895">
    <property type="entry name" value="HetReg/Transcr_Mod"/>
</dbReference>
<dbReference type="InterPro" id="IPR010730">
    <property type="entry name" value="HET"/>
</dbReference>
<gene>
    <name evidence="2" type="ORF">K505DRAFT_331627</name>
</gene>
<sequence>MLCVGDIKRQEQNERQTETFRSSSKQDGVDGNYVYKPLLDTNSIRVLELQLAATSEVPLHAMLVTETNRERADVCIFQQDLKEKAIQVARMDDIYIIAQLVLAWLGPASETSAEASEFMEVLAELSKAPEYDKHVRQHPAIVELTSFPMGADDSSQIQETRRSTHVDEILERLWSTRLWVV</sequence>
<dbReference type="OrthoDB" id="2157530at2759"/>
<dbReference type="AlphaFoldDB" id="A0A6A6XWZ6"/>
<name>A0A6A6XWZ6_9PLEO</name>
<organism evidence="2 3">
    <name type="scientific">Melanomma pulvis-pyrius CBS 109.77</name>
    <dbReference type="NCBI Taxonomy" id="1314802"/>
    <lineage>
        <taxon>Eukaryota</taxon>
        <taxon>Fungi</taxon>
        <taxon>Dikarya</taxon>
        <taxon>Ascomycota</taxon>
        <taxon>Pezizomycotina</taxon>
        <taxon>Dothideomycetes</taxon>
        <taxon>Pleosporomycetidae</taxon>
        <taxon>Pleosporales</taxon>
        <taxon>Melanommataceae</taxon>
        <taxon>Melanomma</taxon>
    </lineage>
</organism>
<feature type="domain" description="Heterokaryon incompatibility" evidence="1">
    <location>
        <begin position="73"/>
        <end position="181"/>
    </location>
</feature>
<dbReference type="PANTHER" id="PTHR24148:SF64">
    <property type="entry name" value="HETEROKARYON INCOMPATIBILITY DOMAIN-CONTAINING PROTEIN"/>
    <property type="match status" value="1"/>
</dbReference>
<dbReference type="EMBL" id="MU001746">
    <property type="protein sequence ID" value="KAF2800525.1"/>
    <property type="molecule type" value="Genomic_DNA"/>
</dbReference>
<evidence type="ECO:0000313" key="3">
    <source>
        <dbReference type="Proteomes" id="UP000799757"/>
    </source>
</evidence>
<dbReference type="Pfam" id="PF06985">
    <property type="entry name" value="HET"/>
    <property type="match status" value="1"/>
</dbReference>
<proteinExistence type="predicted"/>
<dbReference type="Proteomes" id="UP000799757">
    <property type="component" value="Unassembled WGS sequence"/>
</dbReference>
<evidence type="ECO:0000259" key="1">
    <source>
        <dbReference type="Pfam" id="PF06985"/>
    </source>
</evidence>
<evidence type="ECO:0000313" key="2">
    <source>
        <dbReference type="EMBL" id="KAF2800525.1"/>
    </source>
</evidence>
<reference evidence="2" key="1">
    <citation type="journal article" date="2020" name="Stud. Mycol.">
        <title>101 Dothideomycetes genomes: a test case for predicting lifestyles and emergence of pathogens.</title>
        <authorList>
            <person name="Haridas S."/>
            <person name="Albert R."/>
            <person name="Binder M."/>
            <person name="Bloem J."/>
            <person name="Labutti K."/>
            <person name="Salamov A."/>
            <person name="Andreopoulos B."/>
            <person name="Baker S."/>
            <person name="Barry K."/>
            <person name="Bills G."/>
            <person name="Bluhm B."/>
            <person name="Cannon C."/>
            <person name="Castanera R."/>
            <person name="Culley D."/>
            <person name="Daum C."/>
            <person name="Ezra D."/>
            <person name="Gonzalez J."/>
            <person name="Henrissat B."/>
            <person name="Kuo A."/>
            <person name="Liang C."/>
            <person name="Lipzen A."/>
            <person name="Lutzoni F."/>
            <person name="Magnuson J."/>
            <person name="Mondo S."/>
            <person name="Nolan M."/>
            <person name="Ohm R."/>
            <person name="Pangilinan J."/>
            <person name="Park H.-J."/>
            <person name="Ramirez L."/>
            <person name="Alfaro M."/>
            <person name="Sun H."/>
            <person name="Tritt A."/>
            <person name="Yoshinaga Y."/>
            <person name="Zwiers L.-H."/>
            <person name="Turgeon B."/>
            <person name="Goodwin S."/>
            <person name="Spatafora J."/>
            <person name="Crous P."/>
            <person name="Grigoriev I."/>
        </authorList>
    </citation>
    <scope>NUCLEOTIDE SEQUENCE</scope>
    <source>
        <strain evidence="2">CBS 109.77</strain>
    </source>
</reference>
<accession>A0A6A6XWZ6</accession>
<dbReference type="PANTHER" id="PTHR24148">
    <property type="entry name" value="ANKYRIN REPEAT DOMAIN-CONTAINING PROTEIN 39 HOMOLOG-RELATED"/>
    <property type="match status" value="1"/>
</dbReference>